<name>A0ABU8GV72_9ACTN</name>
<proteinExistence type="predicted"/>
<evidence type="ECO:0000313" key="1">
    <source>
        <dbReference type="EMBL" id="MEI5617101.1"/>
    </source>
</evidence>
<organism evidence="1 2">
    <name type="scientific">Streptomyces brasiliscabiei</name>
    <dbReference type="NCBI Taxonomy" id="2736302"/>
    <lineage>
        <taxon>Bacteria</taxon>
        <taxon>Bacillati</taxon>
        <taxon>Actinomycetota</taxon>
        <taxon>Actinomycetes</taxon>
        <taxon>Kitasatosporales</taxon>
        <taxon>Streptomycetaceae</taxon>
        <taxon>Streptomyces</taxon>
    </lineage>
</organism>
<evidence type="ECO:0000313" key="2">
    <source>
        <dbReference type="Proteomes" id="UP001365781"/>
    </source>
</evidence>
<feature type="non-terminal residue" evidence="1">
    <location>
        <position position="94"/>
    </location>
</feature>
<sequence length="94" mass="10533">SENVSNNVDITVASITEMAIEQDQVMQTEVAKQRTDDQPFFTELTGMAKQYKIVEAFQESVTEIILPQFFLTTNSADLFNTGKVLLNQESLLKG</sequence>
<dbReference type="Proteomes" id="UP001365781">
    <property type="component" value="Unassembled WGS sequence"/>
</dbReference>
<gene>
    <name evidence="1" type="ORF">WB403_49280</name>
</gene>
<accession>A0ABU8GV72</accession>
<feature type="non-terminal residue" evidence="1">
    <location>
        <position position="1"/>
    </location>
</feature>
<dbReference type="RefSeq" id="WP_336559011.1">
    <property type="nucleotide sequence ID" value="NZ_JBBAYM010000208.1"/>
</dbReference>
<comment type="caution">
    <text evidence="1">The sequence shown here is derived from an EMBL/GenBank/DDBJ whole genome shotgun (WGS) entry which is preliminary data.</text>
</comment>
<dbReference type="EMBL" id="JBBAYM010000208">
    <property type="protein sequence ID" value="MEI5617101.1"/>
    <property type="molecule type" value="Genomic_DNA"/>
</dbReference>
<keyword evidence="2" id="KW-1185">Reference proteome</keyword>
<protein>
    <submittedName>
        <fullName evidence="1">Uncharacterized protein</fullName>
    </submittedName>
</protein>
<reference evidence="1 2" key="1">
    <citation type="submission" date="2024-03" db="EMBL/GenBank/DDBJ databases">
        <title>First Report of Pectobacterium brasiliscabiei causing potato scab in china.</title>
        <authorList>
            <person name="Handique U."/>
        </authorList>
    </citation>
    <scope>NUCLEOTIDE SEQUENCE [LARGE SCALE GENOMIC DNA]</scope>
    <source>
        <strain evidence="1 2">ZRIMU1503</strain>
    </source>
</reference>